<proteinExistence type="predicted"/>
<organism evidence="1 2">
    <name type="scientific">Rhizobium pisi</name>
    <dbReference type="NCBI Taxonomy" id="574561"/>
    <lineage>
        <taxon>Bacteria</taxon>
        <taxon>Pseudomonadati</taxon>
        <taxon>Pseudomonadota</taxon>
        <taxon>Alphaproteobacteria</taxon>
        <taxon>Hyphomicrobiales</taxon>
        <taxon>Rhizobiaceae</taxon>
        <taxon>Rhizobium/Agrobacterium group</taxon>
        <taxon>Rhizobium</taxon>
    </lineage>
</organism>
<dbReference type="EMBL" id="JACHXH010000002">
    <property type="protein sequence ID" value="MBB3133145.1"/>
    <property type="molecule type" value="Genomic_DNA"/>
</dbReference>
<keyword evidence="2" id="KW-1185">Reference proteome</keyword>
<evidence type="ECO:0000313" key="1">
    <source>
        <dbReference type="EMBL" id="MBB3133145.1"/>
    </source>
</evidence>
<protein>
    <submittedName>
        <fullName evidence="1">Uncharacterized protein</fullName>
    </submittedName>
</protein>
<gene>
    <name evidence="1" type="ORF">FHS26_000848</name>
</gene>
<dbReference type="Proteomes" id="UP000518315">
    <property type="component" value="Unassembled WGS sequence"/>
</dbReference>
<evidence type="ECO:0000313" key="2">
    <source>
        <dbReference type="Proteomes" id="UP000518315"/>
    </source>
</evidence>
<accession>A0A7W5FXY9</accession>
<comment type="caution">
    <text evidence="1">The sequence shown here is derived from an EMBL/GenBank/DDBJ whole genome shotgun (WGS) entry which is preliminary data.</text>
</comment>
<name>A0A7W5FXY9_9HYPH</name>
<dbReference type="AlphaFoldDB" id="A0A7W5FXY9"/>
<reference evidence="1 2" key="1">
    <citation type="submission" date="2020-08" db="EMBL/GenBank/DDBJ databases">
        <title>Genomic Encyclopedia of Type Strains, Phase III (KMG-III): the genomes of soil and plant-associated and newly described type strains.</title>
        <authorList>
            <person name="Whitman W."/>
        </authorList>
    </citation>
    <scope>NUCLEOTIDE SEQUENCE [LARGE SCALE GENOMIC DNA]</scope>
    <source>
        <strain evidence="1 2">CECT 4113</strain>
    </source>
</reference>
<sequence>MNQSLSQSYERLCPDCGKPRFLLDLKADERDAVAF</sequence>